<organism evidence="1 2">
    <name type="scientific">Rhizopus oryzae</name>
    <name type="common">Mucormycosis agent</name>
    <name type="synonym">Rhizopus arrhizus var. delemar</name>
    <dbReference type="NCBI Taxonomy" id="64495"/>
    <lineage>
        <taxon>Eukaryota</taxon>
        <taxon>Fungi</taxon>
        <taxon>Fungi incertae sedis</taxon>
        <taxon>Mucoromycota</taxon>
        <taxon>Mucoromycotina</taxon>
        <taxon>Mucoromycetes</taxon>
        <taxon>Mucorales</taxon>
        <taxon>Mucorineae</taxon>
        <taxon>Rhizopodaceae</taxon>
        <taxon>Rhizopus</taxon>
    </lineage>
</organism>
<dbReference type="Proteomes" id="UP000717996">
    <property type="component" value="Unassembled WGS sequence"/>
</dbReference>
<evidence type="ECO:0000313" key="1">
    <source>
        <dbReference type="EMBL" id="KAG1537259.1"/>
    </source>
</evidence>
<comment type="caution">
    <text evidence="1">The sequence shown here is derived from an EMBL/GenBank/DDBJ whole genome shotgun (WGS) entry which is preliminary data.</text>
</comment>
<dbReference type="EMBL" id="JAANIT010002179">
    <property type="protein sequence ID" value="KAG1537259.1"/>
    <property type="molecule type" value="Genomic_DNA"/>
</dbReference>
<accession>A0A9P6Y1Y7</accession>
<sequence length="385" mass="44168">MFNSNQINFRNNKITIVNNGKRENSSDLSDSSISSVEVKGSKKINCFLGDGSKEWKLKEEFIVDNINISKELKRFRKLSIAEFERNKDINCLRILALSHILPINEFDASRSIIKYLDNDARRALKQVISTAKPKVRLGPAKAVLYCRSKANGAADEDDEADEKNDDVTMMCMVKDIAVQLKQNRASIATTSEATFTEKDLVSIVRRVFLEDVSEEAIYAVIDKHEKFGKKPDFMIGAKVKRREVYFFYVEVKCPGAHSKYQPEDDYTKLMKLMKKSVDDQLYLGLKDLMSLGLLIEGFKCTLFQMKLLADGIYMPMAFDRFSLVEEDHQLALLPSVVDAFYFVKSELRKFVEEEANKKRTTEERRAGRERIYPSFVTNFVSKKGK</sequence>
<evidence type="ECO:0000313" key="2">
    <source>
        <dbReference type="Proteomes" id="UP000717996"/>
    </source>
</evidence>
<protein>
    <submittedName>
        <fullName evidence="1">Uncharacterized protein</fullName>
    </submittedName>
</protein>
<reference evidence="1" key="1">
    <citation type="journal article" date="2020" name="Microb. Genom.">
        <title>Genetic diversity of clinical and environmental Mucorales isolates obtained from an investigation of mucormycosis cases among solid organ transplant recipients.</title>
        <authorList>
            <person name="Nguyen M.H."/>
            <person name="Kaul D."/>
            <person name="Muto C."/>
            <person name="Cheng S.J."/>
            <person name="Richter R.A."/>
            <person name="Bruno V.M."/>
            <person name="Liu G."/>
            <person name="Beyhan S."/>
            <person name="Sundermann A.J."/>
            <person name="Mounaud S."/>
            <person name="Pasculle A.W."/>
            <person name="Nierman W.C."/>
            <person name="Driscoll E."/>
            <person name="Cumbie R."/>
            <person name="Clancy C.J."/>
            <person name="Dupont C.L."/>
        </authorList>
    </citation>
    <scope>NUCLEOTIDE SEQUENCE</scope>
    <source>
        <strain evidence="1">GL16</strain>
    </source>
</reference>
<dbReference type="AlphaFoldDB" id="A0A9P6Y1Y7"/>
<name>A0A9P6Y1Y7_RHIOR</name>
<proteinExistence type="predicted"/>
<gene>
    <name evidence="1" type="ORF">G6F51_010478</name>
</gene>